<proteinExistence type="predicted"/>
<feature type="compositionally biased region" description="Basic residues" evidence="1">
    <location>
        <begin position="132"/>
        <end position="143"/>
    </location>
</feature>
<gene>
    <name evidence="2" type="ORF">MEQU1_002952</name>
</gene>
<dbReference type="Proteomes" id="UP001214415">
    <property type="component" value="Chromosome 6"/>
</dbReference>
<evidence type="ECO:0000256" key="1">
    <source>
        <dbReference type="SAM" id="MobiDB-lite"/>
    </source>
</evidence>
<sequence>MFASSPLLDSDDAPRMDTCTDSSWKKADFVSPGVSKRNDLSPLEQLCSGMPSVWPQRPSGPLDVHMGSGILRMPNVRATKVSMVQHVRTLGRQHGSIRLKTESVYNSDQVSKEYVLPERSETPLCTKIARKRPSLHKKPRRKPAPPIGDPCPPESVQPAENAPAIDYLPQVAPVRTDGPTQLACLGQVAPIEPVSVPPPRPQKNMERVHGHKAPGHALWYLSQGMIPIVPPPRPRKSSMRLASTSPWTDTPRPAPGISLPDRHAVVPELDPDSDSDSIPSSVEEPVL</sequence>
<evidence type="ECO:0000313" key="3">
    <source>
        <dbReference type="Proteomes" id="UP001214415"/>
    </source>
</evidence>
<dbReference type="EMBL" id="CP119905">
    <property type="protein sequence ID" value="WFD24255.1"/>
    <property type="molecule type" value="Genomic_DNA"/>
</dbReference>
<organism evidence="2 3">
    <name type="scientific">Malassezia equina</name>
    <dbReference type="NCBI Taxonomy" id="1381935"/>
    <lineage>
        <taxon>Eukaryota</taxon>
        <taxon>Fungi</taxon>
        <taxon>Dikarya</taxon>
        <taxon>Basidiomycota</taxon>
        <taxon>Ustilaginomycotina</taxon>
        <taxon>Malasseziomycetes</taxon>
        <taxon>Malasseziales</taxon>
        <taxon>Malasseziaceae</taxon>
        <taxon>Malassezia</taxon>
    </lineage>
</organism>
<feature type="region of interest" description="Disordered" evidence="1">
    <location>
        <begin position="132"/>
        <end position="156"/>
    </location>
</feature>
<keyword evidence="3" id="KW-1185">Reference proteome</keyword>
<evidence type="ECO:0000313" key="2">
    <source>
        <dbReference type="EMBL" id="WFD24255.1"/>
    </source>
</evidence>
<feature type="compositionally biased region" description="Low complexity" evidence="1">
    <location>
        <begin position="276"/>
        <end position="287"/>
    </location>
</feature>
<dbReference type="AlphaFoldDB" id="A0AAF0EEM0"/>
<protein>
    <submittedName>
        <fullName evidence="2">Uncharacterized protein</fullName>
    </submittedName>
</protein>
<feature type="compositionally biased region" description="Pro residues" evidence="1">
    <location>
        <begin position="144"/>
        <end position="155"/>
    </location>
</feature>
<reference evidence="2" key="1">
    <citation type="submission" date="2023-03" db="EMBL/GenBank/DDBJ databases">
        <title>Mating type loci evolution in Malassezia.</title>
        <authorList>
            <person name="Coelho M.A."/>
        </authorList>
    </citation>
    <scope>NUCLEOTIDE SEQUENCE</scope>
    <source>
        <strain evidence="2">CBS 12830</strain>
    </source>
</reference>
<name>A0AAF0EEM0_9BASI</name>
<feature type="region of interest" description="Disordered" evidence="1">
    <location>
        <begin position="230"/>
        <end position="287"/>
    </location>
</feature>
<accession>A0AAF0EEM0</accession>